<keyword evidence="7" id="KW-1133">Transmembrane helix</keyword>
<accession>A0AAJ8BQC8</accession>
<dbReference type="PANTHER" id="PTHR24305:SF232">
    <property type="entry name" value="P450, PUTATIVE (EUROFUNG)-RELATED"/>
    <property type="match status" value="1"/>
</dbReference>
<organism evidence="8">
    <name type="scientific">Aspergillus niger</name>
    <dbReference type="NCBI Taxonomy" id="5061"/>
    <lineage>
        <taxon>Eukaryota</taxon>
        <taxon>Fungi</taxon>
        <taxon>Dikarya</taxon>
        <taxon>Ascomycota</taxon>
        <taxon>Pezizomycotina</taxon>
        <taxon>Eurotiomycetes</taxon>
        <taxon>Eurotiomycetidae</taxon>
        <taxon>Eurotiales</taxon>
        <taxon>Aspergillaceae</taxon>
        <taxon>Aspergillus</taxon>
        <taxon>Aspergillus subgen. Circumdati</taxon>
    </lineage>
</organism>
<evidence type="ECO:0000256" key="5">
    <source>
        <dbReference type="ARBA" id="ARBA00023004"/>
    </source>
</evidence>
<reference evidence="8" key="1">
    <citation type="submission" date="2025-02" db="EMBL/GenBank/DDBJ databases">
        <authorList>
            <consortium name="NCBI Genome Project"/>
        </authorList>
    </citation>
    <scope>NUCLEOTIDE SEQUENCE</scope>
</reference>
<evidence type="ECO:0000256" key="3">
    <source>
        <dbReference type="ARBA" id="ARBA00022723"/>
    </source>
</evidence>
<dbReference type="PRINTS" id="PR00463">
    <property type="entry name" value="EP450I"/>
</dbReference>
<keyword evidence="5" id="KW-0408">Iron</keyword>
<proteinExistence type="inferred from homology"/>
<dbReference type="InterPro" id="IPR050121">
    <property type="entry name" value="Cytochrome_P450_monoxygenase"/>
</dbReference>
<dbReference type="Pfam" id="PF00067">
    <property type="entry name" value="p450"/>
    <property type="match status" value="1"/>
</dbReference>
<dbReference type="RefSeq" id="XP_059600656.1">
    <property type="nucleotide sequence ID" value="XM_059747711.1"/>
</dbReference>
<dbReference type="InterPro" id="IPR002401">
    <property type="entry name" value="Cyt_P450_E_grp-I"/>
</dbReference>
<evidence type="ECO:0000313" key="8">
    <source>
        <dbReference type="RefSeq" id="XP_059600656.1"/>
    </source>
</evidence>
<reference evidence="8" key="2">
    <citation type="submission" date="2025-08" db="UniProtKB">
        <authorList>
            <consortium name="RefSeq"/>
        </authorList>
    </citation>
    <scope>IDENTIFICATION</scope>
</reference>
<dbReference type="InterPro" id="IPR036396">
    <property type="entry name" value="Cyt_P450_sf"/>
</dbReference>
<protein>
    <recommendedName>
        <fullName evidence="9">Cytochrome P450</fullName>
    </recommendedName>
</protein>
<dbReference type="AlphaFoldDB" id="A0AAJ8BQC8"/>
<evidence type="ECO:0000256" key="6">
    <source>
        <dbReference type="ARBA" id="ARBA00023033"/>
    </source>
</evidence>
<dbReference type="GO" id="GO:0004497">
    <property type="term" value="F:monooxygenase activity"/>
    <property type="evidence" value="ECO:0007669"/>
    <property type="project" value="UniProtKB-KW"/>
</dbReference>
<evidence type="ECO:0000256" key="2">
    <source>
        <dbReference type="ARBA" id="ARBA00010617"/>
    </source>
</evidence>
<keyword evidence="7" id="KW-0812">Transmembrane</keyword>
<gene>
    <name evidence="8" type="ORF">An04g08510</name>
</gene>
<keyword evidence="3" id="KW-0479">Metal-binding</keyword>
<comment type="cofactor">
    <cofactor evidence="1">
        <name>heme</name>
        <dbReference type="ChEBI" id="CHEBI:30413"/>
    </cofactor>
</comment>
<dbReference type="VEuPathDB" id="FungiDB:An04g08510"/>
<dbReference type="GO" id="GO:0046872">
    <property type="term" value="F:metal ion binding"/>
    <property type="evidence" value="ECO:0007669"/>
    <property type="project" value="UniProtKB-KW"/>
</dbReference>
<sequence>METISERLPVYFHWAPLFILALPFFNYIIGVTKAIKSPLSRIPGPWYAPLTTLHLNYAFAKGTIWKAVERSHAKYGPIFRLGPRQVWISDKEAIKAILMTVDLPKVTMYAEISRDRSSPGLFGEIRPDPHKRLKKFLSPAFTIAYVDGLEFLFSECVGDLINRYVDLLSSPTSRGQKELVVTDLMQDLHSLALDIMGECSFGNGFGQTNKNKKLELEFDEGIWRSIPTAIFKGMTRRYQRLLRRLGLNIEFDWPREMIAAISAVAGHRKAKPKSVRPDLLQHLLENGERPDSGVKMGTREVVDQMAEILLAGSETTSGTIACFFLEILRNPEMKERLLKSLPALRPSDPIISSKAVRTSPEYEYLEACIKEVLRLHPIASEMGRRTGNTPINTMGYYLPAHTIVSASYRQLHRDPKYWVDPLRFWPERWLDPRPSDVPAPE</sequence>
<evidence type="ECO:0000256" key="4">
    <source>
        <dbReference type="ARBA" id="ARBA00023002"/>
    </source>
</evidence>
<dbReference type="PANTHER" id="PTHR24305">
    <property type="entry name" value="CYTOCHROME P450"/>
    <property type="match status" value="1"/>
</dbReference>
<dbReference type="SUPFAM" id="SSF48264">
    <property type="entry name" value="Cytochrome P450"/>
    <property type="match status" value="1"/>
</dbReference>
<dbReference type="InterPro" id="IPR001128">
    <property type="entry name" value="Cyt_P450"/>
</dbReference>
<feature type="transmembrane region" description="Helical" evidence="7">
    <location>
        <begin position="12"/>
        <end position="31"/>
    </location>
</feature>
<keyword evidence="4" id="KW-0560">Oxidoreductase</keyword>
<comment type="similarity">
    <text evidence="2">Belongs to the cytochrome P450 family.</text>
</comment>
<dbReference type="KEGG" id="ang:An04g08510"/>
<evidence type="ECO:0008006" key="9">
    <source>
        <dbReference type="Google" id="ProtNLM"/>
    </source>
</evidence>
<name>A0AAJ8BQC8_ASPNG</name>
<keyword evidence="6" id="KW-0503">Monooxygenase</keyword>
<dbReference type="GeneID" id="4991255"/>
<keyword evidence="7" id="KW-0472">Membrane</keyword>
<evidence type="ECO:0000256" key="1">
    <source>
        <dbReference type="ARBA" id="ARBA00001971"/>
    </source>
</evidence>
<evidence type="ECO:0000256" key="7">
    <source>
        <dbReference type="SAM" id="Phobius"/>
    </source>
</evidence>
<dbReference type="Gene3D" id="1.10.630.10">
    <property type="entry name" value="Cytochrome P450"/>
    <property type="match status" value="1"/>
</dbReference>